<dbReference type="AlphaFoldDB" id="A0A0A9ENC2"/>
<dbReference type="EMBL" id="GBRH01197397">
    <property type="protein sequence ID" value="JAE00499.1"/>
    <property type="molecule type" value="Transcribed_RNA"/>
</dbReference>
<sequence>MATPRKKSKARIIKALGFQGSSILPAHKGIMVQVQRGLTMGLSRQWM</sequence>
<protein>
    <submittedName>
        <fullName evidence="1">Uncharacterized protein</fullName>
    </submittedName>
</protein>
<name>A0A0A9ENC2_ARUDO</name>
<reference evidence="1" key="1">
    <citation type="submission" date="2014-09" db="EMBL/GenBank/DDBJ databases">
        <authorList>
            <person name="Magalhaes I.L.F."/>
            <person name="Oliveira U."/>
            <person name="Santos F.R."/>
            <person name="Vidigal T.H.D.A."/>
            <person name="Brescovit A.D."/>
            <person name="Santos A.J."/>
        </authorList>
    </citation>
    <scope>NUCLEOTIDE SEQUENCE</scope>
    <source>
        <tissue evidence="1">Shoot tissue taken approximately 20 cm above the soil surface</tissue>
    </source>
</reference>
<proteinExistence type="predicted"/>
<accession>A0A0A9ENC2</accession>
<evidence type="ECO:0000313" key="1">
    <source>
        <dbReference type="EMBL" id="JAE00499.1"/>
    </source>
</evidence>
<organism evidence="1">
    <name type="scientific">Arundo donax</name>
    <name type="common">Giant reed</name>
    <name type="synonym">Donax arundinaceus</name>
    <dbReference type="NCBI Taxonomy" id="35708"/>
    <lineage>
        <taxon>Eukaryota</taxon>
        <taxon>Viridiplantae</taxon>
        <taxon>Streptophyta</taxon>
        <taxon>Embryophyta</taxon>
        <taxon>Tracheophyta</taxon>
        <taxon>Spermatophyta</taxon>
        <taxon>Magnoliopsida</taxon>
        <taxon>Liliopsida</taxon>
        <taxon>Poales</taxon>
        <taxon>Poaceae</taxon>
        <taxon>PACMAD clade</taxon>
        <taxon>Arundinoideae</taxon>
        <taxon>Arundineae</taxon>
        <taxon>Arundo</taxon>
    </lineage>
</organism>
<reference evidence="1" key="2">
    <citation type="journal article" date="2015" name="Data Brief">
        <title>Shoot transcriptome of the giant reed, Arundo donax.</title>
        <authorList>
            <person name="Barrero R.A."/>
            <person name="Guerrero F.D."/>
            <person name="Moolhuijzen P."/>
            <person name="Goolsby J.A."/>
            <person name="Tidwell J."/>
            <person name="Bellgard S.E."/>
            <person name="Bellgard M.I."/>
        </authorList>
    </citation>
    <scope>NUCLEOTIDE SEQUENCE</scope>
    <source>
        <tissue evidence="1">Shoot tissue taken approximately 20 cm above the soil surface</tissue>
    </source>
</reference>